<evidence type="ECO:0000313" key="3">
    <source>
        <dbReference type="EMBL" id="CAF0900207.1"/>
    </source>
</evidence>
<feature type="domain" description="Ubiquitin-like" evidence="2">
    <location>
        <begin position="31"/>
        <end position="85"/>
    </location>
</feature>
<dbReference type="Proteomes" id="UP000681722">
    <property type="component" value="Unassembled WGS sequence"/>
</dbReference>
<dbReference type="Proteomes" id="UP000663829">
    <property type="component" value="Unassembled WGS sequence"/>
</dbReference>
<evidence type="ECO:0000313" key="5">
    <source>
        <dbReference type="Proteomes" id="UP000663829"/>
    </source>
</evidence>
<organism evidence="3 5">
    <name type="scientific">Didymodactylos carnosus</name>
    <dbReference type="NCBI Taxonomy" id="1234261"/>
    <lineage>
        <taxon>Eukaryota</taxon>
        <taxon>Metazoa</taxon>
        <taxon>Spiralia</taxon>
        <taxon>Gnathifera</taxon>
        <taxon>Rotifera</taxon>
        <taxon>Eurotatoria</taxon>
        <taxon>Bdelloidea</taxon>
        <taxon>Philodinida</taxon>
        <taxon>Philodinidae</taxon>
        <taxon>Didymodactylos</taxon>
    </lineage>
</organism>
<reference evidence="3" key="1">
    <citation type="submission" date="2021-02" db="EMBL/GenBank/DDBJ databases">
        <authorList>
            <person name="Nowell W R."/>
        </authorList>
    </citation>
    <scope>NUCLEOTIDE SEQUENCE</scope>
</reference>
<evidence type="ECO:0000256" key="1">
    <source>
        <dbReference type="SAM" id="MobiDB-lite"/>
    </source>
</evidence>
<dbReference type="SUPFAM" id="SSF54236">
    <property type="entry name" value="Ubiquitin-like"/>
    <property type="match status" value="1"/>
</dbReference>
<comment type="caution">
    <text evidence="3">The sequence shown here is derived from an EMBL/GenBank/DDBJ whole genome shotgun (WGS) entry which is preliminary data.</text>
</comment>
<dbReference type="PROSITE" id="PS50053">
    <property type="entry name" value="UBIQUITIN_2"/>
    <property type="match status" value="1"/>
</dbReference>
<dbReference type="InterPro" id="IPR029071">
    <property type="entry name" value="Ubiquitin-like_domsf"/>
</dbReference>
<dbReference type="AlphaFoldDB" id="A0A813ZJ82"/>
<feature type="region of interest" description="Disordered" evidence="1">
    <location>
        <begin position="156"/>
        <end position="199"/>
    </location>
</feature>
<sequence length="199" mass="22640">MNQPRMFCVKLQLHFGGDIQEINVPAYNGAEPTVFDLMNTIERDFRVPKALQTLVFSGQDLHQYPNEPLSRFGIKNLATIRLVGRIAPPNMINQINAELGGGYNSNPYYQQSSYAHNNYQQQAQSSNDNHGLYTNEPLTMSKYYTEEQNIPYYQEQKMYQDSTNQKPATPKTPNPWTPAQGGPSRATQATQYDPPTQDE</sequence>
<dbReference type="OrthoDB" id="9986213at2759"/>
<proteinExistence type="predicted"/>
<feature type="compositionally biased region" description="Polar residues" evidence="1">
    <location>
        <begin position="185"/>
        <end position="199"/>
    </location>
</feature>
<accession>A0A813ZJ82</accession>
<evidence type="ECO:0000313" key="4">
    <source>
        <dbReference type="EMBL" id="CAF3682823.1"/>
    </source>
</evidence>
<dbReference type="Gene3D" id="3.10.20.90">
    <property type="entry name" value="Phosphatidylinositol 3-kinase Catalytic Subunit, Chain A, domain 1"/>
    <property type="match status" value="1"/>
</dbReference>
<evidence type="ECO:0000259" key="2">
    <source>
        <dbReference type="PROSITE" id="PS50053"/>
    </source>
</evidence>
<protein>
    <recommendedName>
        <fullName evidence="2">Ubiquitin-like domain-containing protein</fullName>
    </recommendedName>
</protein>
<keyword evidence="5" id="KW-1185">Reference proteome</keyword>
<dbReference type="EMBL" id="CAJNOQ010001513">
    <property type="protein sequence ID" value="CAF0900207.1"/>
    <property type="molecule type" value="Genomic_DNA"/>
</dbReference>
<dbReference type="InterPro" id="IPR000626">
    <property type="entry name" value="Ubiquitin-like_dom"/>
</dbReference>
<gene>
    <name evidence="3" type="ORF">GPM918_LOCUS8594</name>
    <name evidence="4" type="ORF">SRO942_LOCUS8594</name>
</gene>
<dbReference type="EMBL" id="CAJOBC010001513">
    <property type="protein sequence ID" value="CAF3682823.1"/>
    <property type="molecule type" value="Genomic_DNA"/>
</dbReference>
<name>A0A813ZJ82_9BILA</name>
<feature type="compositionally biased region" description="Polar residues" evidence="1">
    <location>
        <begin position="157"/>
        <end position="167"/>
    </location>
</feature>